<evidence type="ECO:0000313" key="3">
    <source>
        <dbReference type="EMBL" id="QJA56915.1"/>
    </source>
</evidence>
<evidence type="ECO:0000313" key="6">
    <source>
        <dbReference type="EMBL" id="QJH92720.1"/>
    </source>
</evidence>
<protein>
    <submittedName>
        <fullName evidence="2">Uncharacterized protein</fullName>
    </submittedName>
</protein>
<keyword evidence="1" id="KW-0472">Membrane</keyword>
<organism evidence="2">
    <name type="scientific">viral metagenome</name>
    <dbReference type="NCBI Taxonomy" id="1070528"/>
    <lineage>
        <taxon>unclassified sequences</taxon>
        <taxon>metagenomes</taxon>
        <taxon>organismal metagenomes</taxon>
    </lineage>
</organism>
<proteinExistence type="predicted"/>
<evidence type="ECO:0000313" key="5">
    <source>
        <dbReference type="EMBL" id="QJB02783.1"/>
    </source>
</evidence>
<name>A0A6H2A2G7_9ZZZZ</name>
<evidence type="ECO:0000256" key="1">
    <source>
        <dbReference type="SAM" id="Phobius"/>
    </source>
</evidence>
<dbReference type="EMBL" id="MT141245">
    <property type="protein sequence ID" value="QJA56915.1"/>
    <property type="molecule type" value="Genomic_DNA"/>
</dbReference>
<keyword evidence="1" id="KW-1133">Transmembrane helix</keyword>
<gene>
    <name evidence="6" type="ORF">MM171A02446_0007</name>
    <name evidence="5" type="ORF">MM171B01066_0003</name>
    <name evidence="4" type="ORF">MM415A03778_0003</name>
    <name evidence="3" type="ORF">MM415B01769_0006</name>
    <name evidence="2" type="ORF">TM448A04695_0003</name>
</gene>
<sequence>MGEFDVEPKGVEKIPVKDLKELTRKAVAEIKNKPKVEVEYSWSDVMNIMKHELRRHLLIAIGQEKASLGEWLITVIIILGILALSAAVIFPKLGII</sequence>
<dbReference type="EMBL" id="MT143807">
    <property type="protein sequence ID" value="QJB02783.1"/>
    <property type="molecule type" value="Genomic_DNA"/>
</dbReference>
<dbReference type="AlphaFoldDB" id="A0A6H2A2G7"/>
<dbReference type="EMBL" id="MT144502">
    <property type="protein sequence ID" value="QJA54386.1"/>
    <property type="molecule type" value="Genomic_DNA"/>
</dbReference>
<evidence type="ECO:0000313" key="2">
    <source>
        <dbReference type="EMBL" id="QJA54386.1"/>
    </source>
</evidence>
<dbReference type="EMBL" id="MT143914">
    <property type="protein sequence ID" value="QJH92720.1"/>
    <property type="molecule type" value="Genomic_DNA"/>
</dbReference>
<feature type="transmembrane region" description="Helical" evidence="1">
    <location>
        <begin position="71"/>
        <end position="90"/>
    </location>
</feature>
<keyword evidence="1" id="KW-0812">Transmembrane</keyword>
<dbReference type="EMBL" id="MT141786">
    <property type="protein sequence ID" value="QJA70354.1"/>
    <property type="molecule type" value="Genomic_DNA"/>
</dbReference>
<accession>A0A6H2A2G7</accession>
<evidence type="ECO:0000313" key="4">
    <source>
        <dbReference type="EMBL" id="QJA70354.1"/>
    </source>
</evidence>
<reference evidence="2" key="1">
    <citation type="submission" date="2020-03" db="EMBL/GenBank/DDBJ databases">
        <title>The deep terrestrial virosphere.</title>
        <authorList>
            <person name="Holmfeldt K."/>
            <person name="Nilsson E."/>
            <person name="Simone D."/>
            <person name="Lopez-Fernandez M."/>
            <person name="Wu X."/>
            <person name="de Brujin I."/>
            <person name="Lundin D."/>
            <person name="Andersson A."/>
            <person name="Bertilsson S."/>
            <person name="Dopson M."/>
        </authorList>
    </citation>
    <scope>NUCLEOTIDE SEQUENCE</scope>
    <source>
        <strain evidence="6">MM171A02446</strain>
        <strain evidence="5">MM171B01066</strain>
        <strain evidence="4">MM415A03778</strain>
        <strain evidence="3">MM415B01769</strain>
        <strain evidence="2">TM448A04695</strain>
    </source>
</reference>